<name>A0ABR1QUN1_9PEZI</name>
<dbReference type="EMBL" id="JAQQWE010000001">
    <property type="protein sequence ID" value="KAK7965820.1"/>
    <property type="molecule type" value="Genomic_DNA"/>
</dbReference>
<organism evidence="1 2">
    <name type="scientific">Apiospora aurea</name>
    <dbReference type="NCBI Taxonomy" id="335848"/>
    <lineage>
        <taxon>Eukaryota</taxon>
        <taxon>Fungi</taxon>
        <taxon>Dikarya</taxon>
        <taxon>Ascomycota</taxon>
        <taxon>Pezizomycotina</taxon>
        <taxon>Sordariomycetes</taxon>
        <taxon>Xylariomycetidae</taxon>
        <taxon>Amphisphaeriales</taxon>
        <taxon>Apiosporaceae</taxon>
        <taxon>Apiospora</taxon>
    </lineage>
</organism>
<sequence>MALFDYAALARKQLLLTALLFFRASICRGGIINARCQRTRTFHAVQIQGGDLCLPMFLAP</sequence>
<dbReference type="Proteomes" id="UP001391051">
    <property type="component" value="Unassembled WGS sequence"/>
</dbReference>
<gene>
    <name evidence="1" type="ORF">PG986_000097</name>
</gene>
<dbReference type="RefSeq" id="XP_066705212.1">
    <property type="nucleotide sequence ID" value="XM_066836319.1"/>
</dbReference>
<evidence type="ECO:0000313" key="1">
    <source>
        <dbReference type="EMBL" id="KAK7965820.1"/>
    </source>
</evidence>
<proteinExistence type="predicted"/>
<comment type="caution">
    <text evidence="1">The sequence shown here is derived from an EMBL/GenBank/DDBJ whole genome shotgun (WGS) entry which is preliminary data.</text>
</comment>
<evidence type="ECO:0000313" key="2">
    <source>
        <dbReference type="Proteomes" id="UP001391051"/>
    </source>
</evidence>
<accession>A0ABR1QUN1</accession>
<dbReference type="GeneID" id="92069381"/>
<protein>
    <submittedName>
        <fullName evidence="1">Uncharacterized protein</fullName>
    </submittedName>
</protein>
<keyword evidence="2" id="KW-1185">Reference proteome</keyword>
<reference evidence="1 2" key="1">
    <citation type="submission" date="2023-01" db="EMBL/GenBank/DDBJ databases">
        <title>Analysis of 21 Apiospora genomes using comparative genomics revels a genus with tremendous synthesis potential of carbohydrate active enzymes and secondary metabolites.</title>
        <authorList>
            <person name="Sorensen T."/>
        </authorList>
    </citation>
    <scope>NUCLEOTIDE SEQUENCE [LARGE SCALE GENOMIC DNA]</scope>
    <source>
        <strain evidence="1 2">CBS 24483</strain>
    </source>
</reference>